<dbReference type="Pfam" id="PF05235">
    <property type="entry name" value="CHAD"/>
    <property type="match status" value="1"/>
</dbReference>
<accession>A0ABU1D8S4</accession>
<dbReference type="SMART" id="SM01118">
    <property type="entry name" value="CYTH"/>
    <property type="match status" value="1"/>
</dbReference>
<evidence type="ECO:0000259" key="2">
    <source>
        <dbReference type="PROSITE" id="PS51708"/>
    </source>
</evidence>
<reference evidence="3 4" key="1">
    <citation type="submission" date="2023-08" db="EMBL/GenBank/DDBJ databases">
        <title>Alcaligenaceae gen. nov., a novel taxon isolated from the sludge of Yixing Pesticide Factory.</title>
        <authorList>
            <person name="Ruan L."/>
        </authorList>
    </citation>
    <scope>NUCLEOTIDE SEQUENCE [LARGE SCALE GENOMIC DNA]</scope>
    <source>
        <strain evidence="3 4">LG-2</strain>
    </source>
</reference>
<dbReference type="InterPro" id="IPR033469">
    <property type="entry name" value="CYTH-like_dom_sf"/>
</dbReference>
<protein>
    <submittedName>
        <fullName evidence="3">CYTH and CHAD domain-containing protein</fullName>
    </submittedName>
</protein>
<gene>
    <name evidence="3" type="ORF">Q8947_12790</name>
</gene>
<dbReference type="Gene3D" id="2.40.320.10">
    <property type="entry name" value="Hypothetical Protein Pfu-838710-001"/>
    <property type="match status" value="1"/>
</dbReference>
<comment type="caution">
    <text evidence="3">The sequence shown here is derived from an EMBL/GenBank/DDBJ whole genome shotgun (WGS) entry which is preliminary data.</text>
</comment>
<dbReference type="InterPro" id="IPR039013">
    <property type="entry name" value="YgiF"/>
</dbReference>
<evidence type="ECO:0000313" key="4">
    <source>
        <dbReference type="Proteomes" id="UP001232156"/>
    </source>
</evidence>
<dbReference type="PROSITE" id="PS51708">
    <property type="entry name" value="CHAD"/>
    <property type="match status" value="1"/>
</dbReference>
<feature type="domain" description="CYTH" evidence="1">
    <location>
        <begin position="1"/>
        <end position="193"/>
    </location>
</feature>
<feature type="domain" description="CHAD" evidence="2">
    <location>
        <begin position="241"/>
        <end position="521"/>
    </location>
</feature>
<dbReference type="SUPFAM" id="SSF55154">
    <property type="entry name" value="CYTH-like phosphatases"/>
    <property type="match status" value="1"/>
</dbReference>
<dbReference type="PROSITE" id="PS51707">
    <property type="entry name" value="CYTH"/>
    <property type="match status" value="1"/>
</dbReference>
<dbReference type="RefSeq" id="WP_165278282.1">
    <property type="nucleotide sequence ID" value="NZ_JAUZQE010000039.1"/>
</dbReference>
<evidence type="ECO:0000313" key="3">
    <source>
        <dbReference type="EMBL" id="MDR4126856.1"/>
    </source>
</evidence>
<sequence length="536" mass="59494">MLERELKFHVPARQRAALKAHLRKLGAQPIELHARYYDTREQTLARAGIALRVRREGEAWVQTIKTPGPDELSRVEWNHPRPGPTLDLSVYAATHIGPLIETVADQLRCRYVTQVVRMKKVVPTESGSAELAYDEGAIIAGGIVLPIHELELEGIDGATSDLFALSREWLMRHRLVLELRSKAARGDALAELASRKGLDTAWEPDATALNTRNLRARHPDVGQVERLAAPVRSNPPTLPHGIGIRAAYLACANECMSQILRNSSFLAGVDGMKPGRSHRIDYVHQIRVGIRRLRTCWKLYGDAVNPPHALQADLTRHFRALGQARDLDVIQTEVLPRLMQAGMPPDTEQADLPPPGTEAAARSQYVGAPEFQGVLLDLLEHLVLFGDALQADDDTPAAPLLSKRLNAWLNAIRRQSPGFLEADWDTRHRLRKRVKRLRYAMEFTQGLLDAGRLAPLRDALVSAQKSLGHLNDLYVAAEYYRGDGARHPCAMFALGWLAATQEHEARAAHVALHALAAAGNFRFTDAKPAKRGKRKS</sequence>
<dbReference type="EMBL" id="JAUZQE010000039">
    <property type="protein sequence ID" value="MDR4126856.1"/>
    <property type="molecule type" value="Genomic_DNA"/>
</dbReference>
<dbReference type="Pfam" id="PF01928">
    <property type="entry name" value="CYTH"/>
    <property type="match status" value="1"/>
</dbReference>
<dbReference type="CDD" id="cd07756">
    <property type="entry name" value="CYTH-like_Pase_CHAD"/>
    <property type="match status" value="1"/>
</dbReference>
<proteinExistence type="predicted"/>
<evidence type="ECO:0000259" key="1">
    <source>
        <dbReference type="PROSITE" id="PS51707"/>
    </source>
</evidence>
<dbReference type="PANTHER" id="PTHR39569">
    <property type="entry name" value="INORGANIC TRIPHOSPHATASE"/>
    <property type="match status" value="1"/>
</dbReference>
<dbReference type="Proteomes" id="UP001232156">
    <property type="component" value="Unassembled WGS sequence"/>
</dbReference>
<organism evidence="3 4">
    <name type="scientific">Yanghanlia caeni</name>
    <dbReference type="NCBI Taxonomy" id="3064283"/>
    <lineage>
        <taxon>Bacteria</taxon>
        <taxon>Pseudomonadati</taxon>
        <taxon>Pseudomonadota</taxon>
        <taxon>Betaproteobacteria</taxon>
        <taxon>Burkholderiales</taxon>
        <taxon>Alcaligenaceae</taxon>
        <taxon>Yanghanlia</taxon>
    </lineage>
</organism>
<dbReference type="InterPro" id="IPR038186">
    <property type="entry name" value="CHAD_dom_sf"/>
</dbReference>
<dbReference type="SMART" id="SM00880">
    <property type="entry name" value="CHAD"/>
    <property type="match status" value="1"/>
</dbReference>
<dbReference type="InterPro" id="IPR023577">
    <property type="entry name" value="CYTH_domain"/>
</dbReference>
<name>A0ABU1D8S4_9BURK</name>
<keyword evidence="4" id="KW-1185">Reference proteome</keyword>
<dbReference type="InterPro" id="IPR007899">
    <property type="entry name" value="CHAD_dom"/>
</dbReference>
<dbReference type="Gene3D" id="1.40.20.10">
    <property type="entry name" value="CHAD domain"/>
    <property type="match status" value="1"/>
</dbReference>
<dbReference type="PANTHER" id="PTHR39569:SF1">
    <property type="entry name" value="INORGANIC TRIPHOSPHATASE"/>
    <property type="match status" value="1"/>
</dbReference>